<dbReference type="PANTHER" id="PTHR43777:SF1">
    <property type="entry name" value="MOLYBDENUM COFACTOR CYTIDYLYLTRANSFERASE"/>
    <property type="match status" value="1"/>
</dbReference>
<dbReference type="PANTHER" id="PTHR43777">
    <property type="entry name" value="MOLYBDENUM COFACTOR CYTIDYLYLTRANSFERASE"/>
    <property type="match status" value="1"/>
</dbReference>
<dbReference type="EMBL" id="SMNA01000003">
    <property type="protein sequence ID" value="TDE95917.1"/>
    <property type="molecule type" value="Genomic_DNA"/>
</dbReference>
<dbReference type="Pfam" id="PF12804">
    <property type="entry name" value="NTP_transf_3"/>
    <property type="match status" value="1"/>
</dbReference>
<organism evidence="2 3">
    <name type="scientific">Occultella glacieicola</name>
    <dbReference type="NCBI Taxonomy" id="2518684"/>
    <lineage>
        <taxon>Bacteria</taxon>
        <taxon>Bacillati</taxon>
        <taxon>Actinomycetota</taxon>
        <taxon>Actinomycetes</taxon>
        <taxon>Micrococcales</taxon>
        <taxon>Ruaniaceae</taxon>
        <taxon>Occultella</taxon>
    </lineage>
</organism>
<accession>A0ABY2E5P2</accession>
<gene>
    <name evidence="2" type="ORF">EXU48_06580</name>
</gene>
<evidence type="ECO:0000259" key="1">
    <source>
        <dbReference type="Pfam" id="PF12804"/>
    </source>
</evidence>
<comment type="caution">
    <text evidence="2">The sequence shown here is derived from an EMBL/GenBank/DDBJ whole genome shotgun (WGS) entry which is preliminary data.</text>
</comment>
<dbReference type="CDD" id="cd04182">
    <property type="entry name" value="GT_2_like_f"/>
    <property type="match status" value="1"/>
</dbReference>
<evidence type="ECO:0000313" key="2">
    <source>
        <dbReference type="EMBL" id="TDE95917.1"/>
    </source>
</evidence>
<dbReference type="SUPFAM" id="SSF53448">
    <property type="entry name" value="Nucleotide-diphospho-sugar transferases"/>
    <property type="match status" value="1"/>
</dbReference>
<dbReference type="InterPro" id="IPR025877">
    <property type="entry name" value="MobA-like_NTP_Trfase"/>
</dbReference>
<protein>
    <submittedName>
        <fullName evidence="2">Nucleotidyltransferase family protein</fullName>
    </submittedName>
</protein>
<dbReference type="InterPro" id="IPR029044">
    <property type="entry name" value="Nucleotide-diphossugar_trans"/>
</dbReference>
<sequence>MVVTLLRVWSGRLASHLRRRLSGPAGPLRFGGSSGPAGYARRVDVCGVVLAAGGGSRLGRGPKALLTHRGAPLVEHVVGALRDGGCDRVVVVLGAEADRVRAATELGSARVLVNHDWAGGLASSFRAGVAAAMATTQEGAADAPGQAPPSGIDAVLIALVDQPGVSGALVAHLLAEHRPGTVTAARFGPRARPGHPMVLDAGIAVAAAALATGDEGARRYLRAHPEVLRPVDCTGLGAAEDVDVPADLHRLEA</sequence>
<keyword evidence="3" id="KW-1185">Reference proteome</keyword>
<proteinExistence type="predicted"/>
<name>A0ABY2E5P2_9MICO</name>
<dbReference type="Gene3D" id="3.90.550.10">
    <property type="entry name" value="Spore Coat Polysaccharide Biosynthesis Protein SpsA, Chain A"/>
    <property type="match status" value="1"/>
</dbReference>
<reference evidence="2 3" key="1">
    <citation type="submission" date="2019-03" db="EMBL/GenBank/DDBJ databases">
        <title>Genomic features of bacteria from cold environments.</title>
        <authorList>
            <person name="Shen L."/>
        </authorList>
    </citation>
    <scope>NUCLEOTIDE SEQUENCE [LARGE SCALE GENOMIC DNA]</scope>
    <source>
        <strain evidence="3">T3246-1</strain>
    </source>
</reference>
<feature type="domain" description="MobA-like NTP transferase" evidence="1">
    <location>
        <begin position="47"/>
        <end position="226"/>
    </location>
</feature>
<evidence type="ECO:0000313" key="3">
    <source>
        <dbReference type="Proteomes" id="UP000504882"/>
    </source>
</evidence>
<dbReference type="Proteomes" id="UP000504882">
    <property type="component" value="Unassembled WGS sequence"/>
</dbReference>